<evidence type="ECO:0000259" key="7">
    <source>
        <dbReference type="Pfam" id="PF05460"/>
    </source>
</evidence>
<dbReference type="GO" id="GO:0005664">
    <property type="term" value="C:nuclear origin of replication recognition complex"/>
    <property type="evidence" value="ECO:0007669"/>
    <property type="project" value="InterPro"/>
</dbReference>
<accession>C5FK51</accession>
<evidence type="ECO:0000313" key="8">
    <source>
        <dbReference type="EMBL" id="EEQ30073.1"/>
    </source>
</evidence>
<sequence>MSHRPIEQALAGLLPALAEELPRELLHLASSLLTQSRSCGATLKPEMEIARPYACAEIACKRLSRTLKLPSALSRPPCPPRVYKKLYSYLEQSLLSSSASSKRQCVESQPQKRTSARIKNNRATAPPALPTPTATSSAISSPPQVKTSSRQNNAISNLATSSPPIEDMLQWTMGTIRTICKTLPSLKLAEKIPSPSTFASALPPHIYAGLCSVVSLILASDTRLTEKWRDLVSPVLSCREIRDNSDEQRRTQERTTTLIIAIYFIVYTRRLGMEYDGEKQQYPGKPIAEMNETHLEETVGRALDSVNLPRMVEGYEKFPMEVHEWLMIILEMGWAIDQQWFENVPLPTAQEIEAQRQRNKSRKRGLDDESDVEDEDEILSPKRKMVKSRGEHAGRRLPTAEDQYTYGNTLLPGLGTMMHPQVDWLSEDKRHSFGTWRDRIMMWIEQIEI</sequence>
<dbReference type="Pfam" id="PF05460">
    <property type="entry name" value="ORC6"/>
    <property type="match status" value="1"/>
</dbReference>
<dbReference type="EMBL" id="DS995703">
    <property type="protein sequence ID" value="EEQ30073.1"/>
    <property type="molecule type" value="Genomic_DNA"/>
</dbReference>
<dbReference type="STRING" id="554155.C5FK51"/>
<feature type="compositionally biased region" description="Polar residues" evidence="6">
    <location>
        <begin position="144"/>
        <end position="159"/>
    </location>
</feature>
<proteinExistence type="inferred from homology"/>
<dbReference type="eggNOG" id="ENOG502SAT1">
    <property type="taxonomic scope" value="Eukaryota"/>
</dbReference>
<evidence type="ECO:0000313" key="9">
    <source>
        <dbReference type="Proteomes" id="UP000002035"/>
    </source>
</evidence>
<protein>
    <recommendedName>
        <fullName evidence="7">ORC6 first cyclin-like domain-containing protein</fullName>
    </recommendedName>
</protein>
<organism evidence="8 9">
    <name type="scientific">Arthroderma otae (strain ATCC MYA-4605 / CBS 113480)</name>
    <name type="common">Microsporum canis</name>
    <dbReference type="NCBI Taxonomy" id="554155"/>
    <lineage>
        <taxon>Eukaryota</taxon>
        <taxon>Fungi</taxon>
        <taxon>Dikarya</taxon>
        <taxon>Ascomycota</taxon>
        <taxon>Pezizomycotina</taxon>
        <taxon>Eurotiomycetes</taxon>
        <taxon>Eurotiomycetidae</taxon>
        <taxon>Onygenales</taxon>
        <taxon>Arthrodermataceae</taxon>
        <taxon>Microsporum</taxon>
    </lineage>
</organism>
<evidence type="ECO:0000256" key="4">
    <source>
        <dbReference type="ARBA" id="ARBA00023125"/>
    </source>
</evidence>
<feature type="domain" description="ORC6 first cyclin-like" evidence="7">
    <location>
        <begin position="12"/>
        <end position="97"/>
    </location>
</feature>
<dbReference type="GO" id="GO:0003677">
    <property type="term" value="F:DNA binding"/>
    <property type="evidence" value="ECO:0007669"/>
    <property type="project" value="UniProtKB-KW"/>
</dbReference>
<evidence type="ECO:0000256" key="2">
    <source>
        <dbReference type="ARBA" id="ARBA00010840"/>
    </source>
</evidence>
<keyword evidence="4" id="KW-0238">DNA-binding</keyword>
<comment type="subcellular location">
    <subcellularLocation>
        <location evidence="1">Nucleus</location>
    </subcellularLocation>
</comment>
<keyword evidence="9" id="KW-1185">Reference proteome</keyword>
<feature type="region of interest" description="Disordered" evidence="6">
    <location>
        <begin position="100"/>
        <end position="159"/>
    </location>
</feature>
<dbReference type="GeneID" id="9224752"/>
<feature type="compositionally biased region" description="Acidic residues" evidence="6">
    <location>
        <begin position="368"/>
        <end position="378"/>
    </location>
</feature>
<evidence type="ECO:0000256" key="5">
    <source>
        <dbReference type="ARBA" id="ARBA00023242"/>
    </source>
</evidence>
<comment type="similarity">
    <text evidence="2">Belongs to the ORC6 family.</text>
</comment>
<dbReference type="InterPro" id="IPR008721">
    <property type="entry name" value="ORC6_cyclin_first"/>
</dbReference>
<keyword evidence="5" id="KW-0539">Nucleus</keyword>
<dbReference type="GO" id="GO:0006260">
    <property type="term" value="P:DNA replication"/>
    <property type="evidence" value="ECO:0007669"/>
    <property type="project" value="UniProtKB-KW"/>
</dbReference>
<dbReference type="OrthoDB" id="5367324at2759"/>
<feature type="compositionally biased region" description="Low complexity" evidence="6">
    <location>
        <begin position="123"/>
        <end position="143"/>
    </location>
</feature>
<reference evidence="9" key="1">
    <citation type="journal article" date="2012" name="MBio">
        <title>Comparative genome analysis of Trichophyton rubrum and related dermatophytes reveals candidate genes involved in infection.</title>
        <authorList>
            <person name="Martinez D.A."/>
            <person name="Oliver B.G."/>
            <person name="Graeser Y."/>
            <person name="Goldberg J.M."/>
            <person name="Li W."/>
            <person name="Martinez-Rossi N.M."/>
            <person name="Monod M."/>
            <person name="Shelest E."/>
            <person name="Barton R.C."/>
            <person name="Birch E."/>
            <person name="Brakhage A.A."/>
            <person name="Chen Z."/>
            <person name="Gurr S.J."/>
            <person name="Heiman D."/>
            <person name="Heitman J."/>
            <person name="Kosti I."/>
            <person name="Rossi A."/>
            <person name="Saif S."/>
            <person name="Samalova M."/>
            <person name="Saunders C.W."/>
            <person name="Shea T."/>
            <person name="Summerbell R.C."/>
            <person name="Xu J."/>
            <person name="Young S."/>
            <person name="Zeng Q."/>
            <person name="Birren B.W."/>
            <person name="Cuomo C.A."/>
            <person name="White T.C."/>
        </authorList>
    </citation>
    <scope>NUCLEOTIDE SEQUENCE [LARGE SCALE GENOMIC DNA]</scope>
    <source>
        <strain evidence="9">ATCC MYA-4605 / CBS 113480</strain>
    </source>
</reference>
<name>C5FK51_ARTOC</name>
<gene>
    <name evidence="8" type="ORF">MCYG_02892</name>
</gene>
<dbReference type="VEuPathDB" id="FungiDB:MCYG_02892"/>
<dbReference type="Proteomes" id="UP000002035">
    <property type="component" value="Unassembled WGS sequence"/>
</dbReference>
<evidence type="ECO:0000256" key="1">
    <source>
        <dbReference type="ARBA" id="ARBA00004123"/>
    </source>
</evidence>
<dbReference type="AlphaFoldDB" id="C5FK51"/>
<feature type="region of interest" description="Disordered" evidence="6">
    <location>
        <begin position="353"/>
        <end position="398"/>
    </location>
</feature>
<evidence type="ECO:0000256" key="6">
    <source>
        <dbReference type="SAM" id="MobiDB-lite"/>
    </source>
</evidence>
<dbReference type="RefSeq" id="XP_002847386.1">
    <property type="nucleotide sequence ID" value="XM_002847340.1"/>
</dbReference>
<keyword evidence="3" id="KW-0235">DNA replication</keyword>
<evidence type="ECO:0000256" key="3">
    <source>
        <dbReference type="ARBA" id="ARBA00022705"/>
    </source>
</evidence>
<dbReference type="OMA" id="PCPPRIY"/>
<dbReference type="HOGENOM" id="CLU_045412_0_0_1"/>